<evidence type="ECO:0000313" key="1">
    <source>
        <dbReference type="EMBL" id="JAH50280.1"/>
    </source>
</evidence>
<protein>
    <submittedName>
        <fullName evidence="1">Uncharacterized protein</fullName>
    </submittedName>
</protein>
<reference evidence="1" key="2">
    <citation type="journal article" date="2015" name="Fish Shellfish Immunol.">
        <title>Early steps in the European eel (Anguilla anguilla)-Vibrio vulnificus interaction in the gills: Role of the RtxA13 toxin.</title>
        <authorList>
            <person name="Callol A."/>
            <person name="Pajuelo D."/>
            <person name="Ebbesson L."/>
            <person name="Teles M."/>
            <person name="MacKenzie S."/>
            <person name="Amaro C."/>
        </authorList>
    </citation>
    <scope>NUCLEOTIDE SEQUENCE</scope>
</reference>
<accession>A0A0E9TBM8</accession>
<dbReference type="EMBL" id="GBXM01058297">
    <property type="protein sequence ID" value="JAH50280.1"/>
    <property type="molecule type" value="Transcribed_RNA"/>
</dbReference>
<proteinExistence type="predicted"/>
<reference evidence="1" key="1">
    <citation type="submission" date="2014-11" db="EMBL/GenBank/DDBJ databases">
        <authorList>
            <person name="Amaro Gonzalez C."/>
        </authorList>
    </citation>
    <scope>NUCLEOTIDE SEQUENCE</scope>
</reference>
<organism evidence="1">
    <name type="scientific">Anguilla anguilla</name>
    <name type="common">European freshwater eel</name>
    <name type="synonym">Muraena anguilla</name>
    <dbReference type="NCBI Taxonomy" id="7936"/>
    <lineage>
        <taxon>Eukaryota</taxon>
        <taxon>Metazoa</taxon>
        <taxon>Chordata</taxon>
        <taxon>Craniata</taxon>
        <taxon>Vertebrata</taxon>
        <taxon>Euteleostomi</taxon>
        <taxon>Actinopterygii</taxon>
        <taxon>Neopterygii</taxon>
        <taxon>Teleostei</taxon>
        <taxon>Anguilliformes</taxon>
        <taxon>Anguillidae</taxon>
        <taxon>Anguilla</taxon>
    </lineage>
</organism>
<dbReference type="AlphaFoldDB" id="A0A0E9TBM8"/>
<sequence>MRCGNTRNCLIGEAYKQILVLVT</sequence>
<name>A0A0E9TBM8_ANGAN</name>